<keyword evidence="2 7" id="KW-0444">Lipid biosynthesis</keyword>
<feature type="region of interest" description="Disordered" evidence="8">
    <location>
        <begin position="82"/>
        <end position="153"/>
    </location>
</feature>
<feature type="modified residue" description="O-(pantetheine 4'-phosphoryl)serine" evidence="7">
    <location>
        <position position="42"/>
    </location>
</feature>
<evidence type="ECO:0000256" key="3">
    <source>
        <dbReference type="ARBA" id="ARBA00022553"/>
    </source>
</evidence>
<organism evidence="10 11">
    <name type="scientific">Candidatus Nitrospira nitrificans</name>
    <dbReference type="NCBI Taxonomy" id="1742973"/>
    <lineage>
        <taxon>Bacteria</taxon>
        <taxon>Pseudomonadati</taxon>
        <taxon>Nitrospirota</taxon>
        <taxon>Nitrospiria</taxon>
        <taxon>Nitrospirales</taxon>
        <taxon>Nitrospiraceae</taxon>
        <taxon>Nitrospira</taxon>
    </lineage>
</organism>
<dbReference type="PROSITE" id="PS00012">
    <property type="entry name" value="PHOSPHOPANTETHEINE"/>
    <property type="match status" value="1"/>
</dbReference>
<keyword evidence="11" id="KW-1185">Reference proteome</keyword>
<protein>
    <recommendedName>
        <fullName evidence="7">Acyl carrier protein</fullName>
        <shortName evidence="7">ACP</shortName>
    </recommendedName>
</protein>
<keyword evidence="4 7" id="KW-0276">Fatty acid metabolism</keyword>
<dbReference type="AlphaFoldDB" id="A0A0S4LN96"/>
<dbReference type="PANTHER" id="PTHR20863:SF76">
    <property type="entry name" value="CARRIER DOMAIN-CONTAINING PROTEIN"/>
    <property type="match status" value="1"/>
</dbReference>
<keyword evidence="7" id="KW-0963">Cytoplasm</keyword>
<evidence type="ECO:0000256" key="2">
    <source>
        <dbReference type="ARBA" id="ARBA00022516"/>
    </source>
</evidence>
<evidence type="ECO:0000313" key="10">
    <source>
        <dbReference type="EMBL" id="CUS39004.1"/>
    </source>
</evidence>
<dbReference type="OrthoDB" id="9810208at2"/>
<dbReference type="GO" id="GO:0016020">
    <property type="term" value="C:membrane"/>
    <property type="evidence" value="ECO:0007669"/>
    <property type="project" value="GOC"/>
</dbReference>
<feature type="compositionally biased region" description="Low complexity" evidence="8">
    <location>
        <begin position="114"/>
        <end position="135"/>
    </location>
</feature>
<dbReference type="EMBL" id="CZPZ01000033">
    <property type="protein sequence ID" value="CUS39004.1"/>
    <property type="molecule type" value="Genomic_DNA"/>
</dbReference>
<dbReference type="SUPFAM" id="SSF47336">
    <property type="entry name" value="ACP-like"/>
    <property type="match status" value="1"/>
</dbReference>
<feature type="compositionally biased region" description="Basic residues" evidence="8">
    <location>
        <begin position="104"/>
        <end position="113"/>
    </location>
</feature>
<dbReference type="GO" id="GO:0005829">
    <property type="term" value="C:cytosol"/>
    <property type="evidence" value="ECO:0007669"/>
    <property type="project" value="TreeGrafter"/>
</dbReference>
<dbReference type="PANTHER" id="PTHR20863">
    <property type="entry name" value="ACYL CARRIER PROTEIN"/>
    <property type="match status" value="1"/>
</dbReference>
<dbReference type="STRING" id="1742973.COMA2_60094"/>
<dbReference type="HAMAP" id="MF_01217">
    <property type="entry name" value="Acyl_carrier"/>
    <property type="match status" value="1"/>
</dbReference>
<dbReference type="GO" id="GO:0000036">
    <property type="term" value="F:acyl carrier activity"/>
    <property type="evidence" value="ECO:0007669"/>
    <property type="project" value="UniProtKB-UniRule"/>
</dbReference>
<dbReference type="InterPro" id="IPR003231">
    <property type="entry name" value="ACP"/>
</dbReference>
<keyword evidence="3 7" id="KW-0597">Phosphoprotein</keyword>
<keyword evidence="5 7" id="KW-0443">Lipid metabolism</keyword>
<accession>A0A0S4LN96</accession>
<dbReference type="Proteomes" id="UP000198736">
    <property type="component" value="Unassembled WGS sequence"/>
</dbReference>
<comment type="function">
    <text evidence="7">Carrier of the growing fatty acid chain in fatty acid biosynthesis.</text>
</comment>
<dbReference type="Pfam" id="PF00550">
    <property type="entry name" value="PP-binding"/>
    <property type="match status" value="1"/>
</dbReference>
<comment type="pathway">
    <text evidence="7">Lipid metabolism; fatty acid biosynthesis.</text>
</comment>
<comment type="PTM">
    <text evidence="7">4'-phosphopantetheine is transferred from CoA to a specific serine of apo-ACP by AcpS. This modification is essential for activity because fatty acids are bound in thioester linkage to the sulfhydryl of the prosthetic group.</text>
</comment>
<dbReference type="InterPro" id="IPR036736">
    <property type="entry name" value="ACP-like_sf"/>
</dbReference>
<dbReference type="UniPathway" id="UPA00094"/>
<feature type="compositionally biased region" description="Basic and acidic residues" evidence="8">
    <location>
        <begin position="82"/>
        <end position="93"/>
    </location>
</feature>
<keyword evidence="6 7" id="KW-0275">Fatty acid biosynthesis</keyword>
<name>A0A0S4LN96_9BACT</name>
<evidence type="ECO:0000256" key="4">
    <source>
        <dbReference type="ARBA" id="ARBA00022832"/>
    </source>
</evidence>
<dbReference type="GO" id="GO:0000035">
    <property type="term" value="F:acyl binding"/>
    <property type="evidence" value="ECO:0007669"/>
    <property type="project" value="TreeGrafter"/>
</dbReference>
<dbReference type="PROSITE" id="PS50075">
    <property type="entry name" value="CARRIER"/>
    <property type="match status" value="1"/>
</dbReference>
<proteinExistence type="inferred from homology"/>
<evidence type="ECO:0000256" key="8">
    <source>
        <dbReference type="SAM" id="MobiDB-lite"/>
    </source>
</evidence>
<keyword evidence="1 7" id="KW-0596">Phosphopantetheine</keyword>
<evidence type="ECO:0000256" key="7">
    <source>
        <dbReference type="HAMAP-Rule" id="MF_01217"/>
    </source>
</evidence>
<dbReference type="InterPro" id="IPR006162">
    <property type="entry name" value="Ppantetheine_attach_site"/>
</dbReference>
<dbReference type="RefSeq" id="WP_090901120.1">
    <property type="nucleotide sequence ID" value="NZ_CZPZ01000033.1"/>
</dbReference>
<dbReference type="InterPro" id="IPR009081">
    <property type="entry name" value="PP-bd_ACP"/>
</dbReference>
<evidence type="ECO:0000256" key="1">
    <source>
        <dbReference type="ARBA" id="ARBA00022450"/>
    </source>
</evidence>
<dbReference type="GO" id="GO:0009245">
    <property type="term" value="P:lipid A biosynthetic process"/>
    <property type="evidence" value="ECO:0007669"/>
    <property type="project" value="TreeGrafter"/>
</dbReference>
<evidence type="ECO:0000256" key="5">
    <source>
        <dbReference type="ARBA" id="ARBA00023098"/>
    </source>
</evidence>
<comment type="subcellular location">
    <subcellularLocation>
        <location evidence="7">Cytoplasm</location>
    </subcellularLocation>
</comment>
<evidence type="ECO:0000256" key="6">
    <source>
        <dbReference type="ARBA" id="ARBA00023160"/>
    </source>
</evidence>
<comment type="similarity">
    <text evidence="7">Belongs to the acyl carrier protein (ACP) family.</text>
</comment>
<feature type="domain" description="Carrier" evidence="9">
    <location>
        <begin position="7"/>
        <end position="82"/>
    </location>
</feature>
<dbReference type="Gene3D" id="1.10.1200.10">
    <property type="entry name" value="ACP-like"/>
    <property type="match status" value="1"/>
</dbReference>
<gene>
    <name evidence="7" type="primary">acpP</name>
    <name evidence="10" type="ORF">COMA2_60094</name>
</gene>
<evidence type="ECO:0000259" key="9">
    <source>
        <dbReference type="PROSITE" id="PS50075"/>
    </source>
</evidence>
<sequence>MTERIDPAVAAKIIQALASYLKRDPASITEAHHLRDDLGLDSVAIIELLFEIEERFKLQIPDQDLPGLSTVGTVAAYVQRRLAESKTESKPESPKPVTAASKPKSAKSTKTKSKPTSAKSPSPKKAAAVKFASAGKPKKTSAGTSRKKKVAAR</sequence>
<evidence type="ECO:0000313" key="11">
    <source>
        <dbReference type="Proteomes" id="UP000198736"/>
    </source>
</evidence>
<reference evidence="11" key="1">
    <citation type="submission" date="2015-10" db="EMBL/GenBank/DDBJ databases">
        <authorList>
            <person name="Luecker S."/>
            <person name="Luecker S."/>
        </authorList>
    </citation>
    <scope>NUCLEOTIDE SEQUENCE [LARGE SCALE GENOMIC DNA]</scope>
</reference>